<dbReference type="FunFam" id="3.30.980.10:FF:000005">
    <property type="entry name" value="Threonyl-tRNA synthetase, mitochondrial"/>
    <property type="match status" value="1"/>
</dbReference>
<dbReference type="PANTHER" id="PTHR11451:SF44">
    <property type="entry name" value="THREONINE--TRNA LIGASE, CHLOROPLASTIC_MITOCHONDRIAL 2"/>
    <property type="match status" value="1"/>
</dbReference>
<dbReference type="SUPFAM" id="SSF55681">
    <property type="entry name" value="Class II aaRS and biotin synthetases"/>
    <property type="match status" value="1"/>
</dbReference>
<dbReference type="InterPro" id="IPR002314">
    <property type="entry name" value="aa-tRNA-synt_IIb"/>
</dbReference>
<comment type="caution">
    <text evidence="16">The sequence shown here is derived from an EMBL/GenBank/DDBJ whole genome shotgun (WGS) entry which is preliminary data.</text>
</comment>
<evidence type="ECO:0000313" key="17">
    <source>
        <dbReference type="Proteomes" id="UP000177230"/>
    </source>
</evidence>
<dbReference type="Gene3D" id="3.10.20.30">
    <property type="match status" value="1"/>
</dbReference>
<dbReference type="InterPro" id="IPR004095">
    <property type="entry name" value="TGS"/>
</dbReference>
<dbReference type="PRINTS" id="PR01047">
    <property type="entry name" value="TRNASYNTHTHR"/>
</dbReference>
<dbReference type="CDD" id="cd00771">
    <property type="entry name" value="ThrRS_core"/>
    <property type="match status" value="1"/>
</dbReference>
<comment type="subunit">
    <text evidence="13">Homodimer.</text>
</comment>
<dbReference type="Pfam" id="PF07973">
    <property type="entry name" value="tRNA_SAD"/>
    <property type="match status" value="1"/>
</dbReference>
<comment type="caution">
    <text evidence="13">Lacks conserved residue(s) required for the propagation of feature annotation.</text>
</comment>
<dbReference type="Gene3D" id="3.30.54.20">
    <property type="match status" value="1"/>
</dbReference>
<dbReference type="GO" id="GO:0046872">
    <property type="term" value="F:metal ion binding"/>
    <property type="evidence" value="ECO:0007669"/>
    <property type="project" value="UniProtKB-KW"/>
</dbReference>
<keyword evidence="5 13" id="KW-0479">Metal-binding</keyword>
<keyword evidence="4 13" id="KW-0436">Ligase</keyword>
<dbReference type="InterPro" id="IPR012676">
    <property type="entry name" value="TGS-like"/>
</dbReference>
<evidence type="ECO:0000259" key="15">
    <source>
        <dbReference type="PROSITE" id="PS51880"/>
    </source>
</evidence>
<dbReference type="HAMAP" id="MF_00184">
    <property type="entry name" value="Thr_tRNA_synth"/>
    <property type="match status" value="1"/>
</dbReference>
<keyword evidence="8 13" id="KW-0067">ATP-binding</keyword>
<reference evidence="16 17" key="1">
    <citation type="journal article" date="2016" name="Nat. Commun.">
        <title>Thousands of microbial genomes shed light on interconnected biogeochemical processes in an aquifer system.</title>
        <authorList>
            <person name="Anantharaman K."/>
            <person name="Brown C.T."/>
            <person name="Hug L.A."/>
            <person name="Sharon I."/>
            <person name="Castelle C.J."/>
            <person name="Probst A.J."/>
            <person name="Thomas B.C."/>
            <person name="Singh A."/>
            <person name="Wilkins M.J."/>
            <person name="Karaoz U."/>
            <person name="Brodie E.L."/>
            <person name="Williams K.H."/>
            <person name="Hubbard S.S."/>
            <person name="Banfield J.F."/>
        </authorList>
    </citation>
    <scope>NUCLEOTIDE SEQUENCE [LARGE SCALE GENOMIC DNA]</scope>
</reference>
<dbReference type="InterPro" id="IPR018163">
    <property type="entry name" value="Thr/Ala-tRNA-synth_IIc_edit"/>
</dbReference>
<dbReference type="InterPro" id="IPR045864">
    <property type="entry name" value="aa-tRNA-synth_II/BPL/LPL"/>
</dbReference>
<dbReference type="GO" id="GO:0004829">
    <property type="term" value="F:threonine-tRNA ligase activity"/>
    <property type="evidence" value="ECO:0007669"/>
    <property type="project" value="UniProtKB-UniRule"/>
</dbReference>
<dbReference type="PROSITE" id="PS51880">
    <property type="entry name" value="TGS"/>
    <property type="match status" value="1"/>
</dbReference>
<dbReference type="InterPro" id="IPR006195">
    <property type="entry name" value="aa-tRNA-synth_II"/>
</dbReference>
<dbReference type="SUPFAM" id="SSF81271">
    <property type="entry name" value="TGS-like"/>
    <property type="match status" value="1"/>
</dbReference>
<gene>
    <name evidence="13" type="primary">thrS</name>
    <name evidence="16" type="ORF">A2024_05360</name>
</gene>
<dbReference type="InterPro" id="IPR012675">
    <property type="entry name" value="Beta-grasp_dom_sf"/>
</dbReference>
<evidence type="ECO:0000256" key="8">
    <source>
        <dbReference type="ARBA" id="ARBA00022840"/>
    </source>
</evidence>
<evidence type="ECO:0000259" key="14">
    <source>
        <dbReference type="PROSITE" id="PS50862"/>
    </source>
</evidence>
<dbReference type="CDD" id="cd00860">
    <property type="entry name" value="ThrRS_anticodon"/>
    <property type="match status" value="1"/>
</dbReference>
<keyword evidence="7 13" id="KW-0862">Zinc</keyword>
<keyword evidence="11 13" id="KW-0030">Aminoacyl-tRNA synthetase</keyword>
<organism evidence="16 17">
    <name type="scientific">Candidatus Edwardsbacteria bacterium GWF2_54_11</name>
    <dbReference type="NCBI Taxonomy" id="1817851"/>
    <lineage>
        <taxon>Bacteria</taxon>
        <taxon>Candidatus Edwardsiibacteriota</taxon>
    </lineage>
</organism>
<keyword evidence="3 13" id="KW-0820">tRNA-binding</keyword>
<dbReference type="Pfam" id="PF00587">
    <property type="entry name" value="tRNA-synt_2b"/>
    <property type="match status" value="1"/>
</dbReference>
<dbReference type="InterPro" id="IPR033728">
    <property type="entry name" value="ThrRS_core"/>
</dbReference>
<proteinExistence type="inferred from homology"/>
<dbReference type="SUPFAM" id="SSF55186">
    <property type="entry name" value="ThrRS/AlaRS common domain"/>
    <property type="match status" value="1"/>
</dbReference>
<evidence type="ECO:0000256" key="9">
    <source>
        <dbReference type="ARBA" id="ARBA00022884"/>
    </source>
</evidence>
<dbReference type="SUPFAM" id="SSF52954">
    <property type="entry name" value="Class II aaRS ABD-related"/>
    <property type="match status" value="1"/>
</dbReference>
<evidence type="ECO:0000256" key="4">
    <source>
        <dbReference type="ARBA" id="ARBA00022598"/>
    </source>
</evidence>
<dbReference type="GO" id="GO:0005524">
    <property type="term" value="F:ATP binding"/>
    <property type="evidence" value="ECO:0007669"/>
    <property type="project" value="UniProtKB-UniRule"/>
</dbReference>
<name>A0A1F5RG79_9BACT</name>
<evidence type="ECO:0000313" key="16">
    <source>
        <dbReference type="EMBL" id="OGF13412.1"/>
    </source>
</evidence>
<evidence type="ECO:0000256" key="11">
    <source>
        <dbReference type="ARBA" id="ARBA00023146"/>
    </source>
</evidence>
<feature type="binding site" evidence="13">
    <location>
        <position position="520"/>
    </location>
    <ligand>
        <name>Zn(2+)</name>
        <dbReference type="ChEBI" id="CHEBI:29105"/>
        <note>catalytic</note>
    </ligand>
</feature>
<keyword evidence="9 13" id="KW-0694">RNA-binding</keyword>
<comment type="cofactor">
    <cofactor evidence="13">
        <name>Zn(2+)</name>
        <dbReference type="ChEBI" id="CHEBI:29105"/>
    </cofactor>
    <text evidence="13">Binds 1 zinc ion per subunit.</text>
</comment>
<comment type="catalytic activity">
    <reaction evidence="12 13">
        <text>tRNA(Thr) + L-threonine + ATP = L-threonyl-tRNA(Thr) + AMP + diphosphate + H(+)</text>
        <dbReference type="Rhea" id="RHEA:24624"/>
        <dbReference type="Rhea" id="RHEA-COMP:9670"/>
        <dbReference type="Rhea" id="RHEA-COMP:9704"/>
        <dbReference type="ChEBI" id="CHEBI:15378"/>
        <dbReference type="ChEBI" id="CHEBI:30616"/>
        <dbReference type="ChEBI" id="CHEBI:33019"/>
        <dbReference type="ChEBI" id="CHEBI:57926"/>
        <dbReference type="ChEBI" id="CHEBI:78442"/>
        <dbReference type="ChEBI" id="CHEBI:78534"/>
        <dbReference type="ChEBI" id="CHEBI:456215"/>
        <dbReference type="EC" id="6.1.1.3"/>
    </reaction>
</comment>
<dbReference type="InterPro" id="IPR002320">
    <property type="entry name" value="Thr-tRNA-ligase_IIa"/>
</dbReference>
<feature type="domain" description="Aminoacyl-transfer RNA synthetases class-II family profile" evidence="14">
    <location>
        <begin position="246"/>
        <end position="543"/>
    </location>
</feature>
<comment type="similarity">
    <text evidence="1 13">Belongs to the class-II aminoacyl-tRNA synthetase family.</text>
</comment>
<dbReference type="InterPro" id="IPR012947">
    <property type="entry name" value="tRNA_SAD"/>
</dbReference>
<evidence type="ECO:0000256" key="2">
    <source>
        <dbReference type="ARBA" id="ARBA00022490"/>
    </source>
</evidence>
<feature type="domain" description="TGS" evidence="15">
    <location>
        <begin position="4"/>
        <end position="65"/>
    </location>
</feature>
<dbReference type="Pfam" id="PF03129">
    <property type="entry name" value="HGTP_anticodon"/>
    <property type="match status" value="1"/>
</dbReference>
<dbReference type="PROSITE" id="PS50862">
    <property type="entry name" value="AA_TRNA_LIGASE_II"/>
    <property type="match status" value="1"/>
</dbReference>
<dbReference type="Gene3D" id="3.40.50.800">
    <property type="entry name" value="Anticodon-binding domain"/>
    <property type="match status" value="1"/>
</dbReference>
<evidence type="ECO:0000256" key="13">
    <source>
        <dbReference type="HAMAP-Rule" id="MF_00184"/>
    </source>
</evidence>
<dbReference type="NCBIfam" id="TIGR00418">
    <property type="entry name" value="thrS"/>
    <property type="match status" value="1"/>
</dbReference>
<evidence type="ECO:0000256" key="12">
    <source>
        <dbReference type="ARBA" id="ARBA00049515"/>
    </source>
</evidence>
<dbReference type="GO" id="GO:0000049">
    <property type="term" value="F:tRNA binding"/>
    <property type="evidence" value="ECO:0007669"/>
    <property type="project" value="UniProtKB-KW"/>
</dbReference>
<keyword evidence="10 13" id="KW-0648">Protein biosynthesis</keyword>
<feature type="binding site" evidence="13">
    <location>
        <position position="339"/>
    </location>
    <ligand>
        <name>Zn(2+)</name>
        <dbReference type="ChEBI" id="CHEBI:29105"/>
        <note>catalytic</note>
    </ligand>
</feature>
<dbReference type="GO" id="GO:0006435">
    <property type="term" value="P:threonyl-tRNA aminoacylation"/>
    <property type="evidence" value="ECO:0007669"/>
    <property type="project" value="UniProtKB-UniRule"/>
</dbReference>
<accession>A0A1F5RG79</accession>
<feature type="binding site" evidence="13">
    <location>
        <position position="390"/>
    </location>
    <ligand>
        <name>Zn(2+)</name>
        <dbReference type="ChEBI" id="CHEBI:29105"/>
        <note>catalytic</note>
    </ligand>
</feature>
<dbReference type="EC" id="6.1.1.3" evidence="13"/>
<dbReference type="EMBL" id="MFFM01000019">
    <property type="protein sequence ID" value="OGF13412.1"/>
    <property type="molecule type" value="Genomic_DNA"/>
</dbReference>
<evidence type="ECO:0000256" key="3">
    <source>
        <dbReference type="ARBA" id="ARBA00022555"/>
    </source>
</evidence>
<dbReference type="Gene3D" id="3.30.930.10">
    <property type="entry name" value="Bira Bifunctional Protein, Domain 2"/>
    <property type="match status" value="1"/>
</dbReference>
<dbReference type="FunFam" id="3.30.54.20:FF:000002">
    <property type="entry name" value="Threonine--tRNA ligase"/>
    <property type="match status" value="1"/>
</dbReference>
<dbReference type="Proteomes" id="UP000177230">
    <property type="component" value="Unassembled WGS sequence"/>
</dbReference>
<dbReference type="InterPro" id="IPR004154">
    <property type="entry name" value="Anticodon-bd"/>
</dbReference>
<dbReference type="Gene3D" id="3.30.980.10">
    <property type="entry name" value="Threonyl-trna Synthetase, Chain A, domain 2"/>
    <property type="match status" value="1"/>
</dbReference>
<evidence type="ECO:0000256" key="1">
    <source>
        <dbReference type="ARBA" id="ARBA00008226"/>
    </source>
</evidence>
<protein>
    <recommendedName>
        <fullName evidence="13">Threonine--tRNA ligase</fullName>
        <ecNumber evidence="13">6.1.1.3</ecNumber>
    </recommendedName>
    <alternativeName>
        <fullName evidence="13">Threonyl-tRNA synthetase</fullName>
        <shortName evidence="13">ThrRS</shortName>
    </alternativeName>
</protein>
<sequence length="645" mass="73288">MDSNSIKITLPDGSVREYPKGISAAEVVRSIGSGLAKASLAATIDGKPVDLGTAIDHDAAFTALTFDSPEGRDIYRHSASHLMAQAVTELYPGVKVAIGPSIEDGFYYDFDRDTPFAPEDLARIEAQMAEIVKRDLPITRQELSRAEALEFFKSKGESYKVELINDLPEGQKISLYRQGQFADLCRGPHLPSTGRLRCYKLLSVAGAYWRGDEKRKMLQRIYGTAFDKKEQLEAHLQKLEEIKKRDHRKLGKEMDLFSLHEEAGAGLVCWHPKGARMRSIVEDHWRQRHFAGGYDIVYTPHIGKEWVWQTSGHLKFYKENMYSPLDIDGTDYYLKPVNCPMQILIYKAGHYSYRDLPLRWAELGTVYRYERSGTLTGLFRVRGFTQDDAHIICTPAQMDDEILRVLDFSLSIMADFGFKDVKIELSVRDPKNPDKYAGSDEMWVKGEESLVKALQARHIDYERMEGEAVFYGPKIDIKIRDSLGRLWQCTTIQFDFNMPVGFDMTYIGEDGREHRPYMVHRALLGSLERFFGILIEHYAGNFPLWLAPVQLAVMNITDAQGEYARRLADSVQGAGFRVKMFLGSEKVGAKIRDAEMEKIPYMAVVGGREMETGRVSLRKHGQGDIGQMSIEELIEKLKAEVESKK</sequence>
<keyword evidence="2 13" id="KW-0963">Cytoplasm</keyword>
<evidence type="ECO:0000256" key="5">
    <source>
        <dbReference type="ARBA" id="ARBA00022723"/>
    </source>
</evidence>
<dbReference type="Pfam" id="PF02824">
    <property type="entry name" value="TGS"/>
    <property type="match status" value="1"/>
</dbReference>
<evidence type="ECO:0000256" key="6">
    <source>
        <dbReference type="ARBA" id="ARBA00022741"/>
    </source>
</evidence>
<dbReference type="GO" id="GO:0005737">
    <property type="term" value="C:cytoplasm"/>
    <property type="evidence" value="ECO:0007669"/>
    <property type="project" value="UniProtKB-SubCell"/>
</dbReference>
<comment type="subcellular location">
    <subcellularLocation>
        <location evidence="13">Cytoplasm</location>
    </subcellularLocation>
</comment>
<keyword evidence="6 13" id="KW-0547">Nucleotide-binding</keyword>
<dbReference type="PANTHER" id="PTHR11451">
    <property type="entry name" value="THREONINE-TRNA LIGASE"/>
    <property type="match status" value="1"/>
</dbReference>
<dbReference type="CDD" id="cd01667">
    <property type="entry name" value="TGS_ThrRS"/>
    <property type="match status" value="1"/>
</dbReference>
<dbReference type="InterPro" id="IPR036621">
    <property type="entry name" value="Anticodon-bd_dom_sf"/>
</dbReference>
<dbReference type="FunFam" id="3.30.930.10:FF:000002">
    <property type="entry name" value="Threonine--tRNA ligase"/>
    <property type="match status" value="1"/>
</dbReference>
<dbReference type="InterPro" id="IPR047246">
    <property type="entry name" value="ThrRS_anticodon"/>
</dbReference>
<dbReference type="SMART" id="SM00863">
    <property type="entry name" value="tRNA_SAD"/>
    <property type="match status" value="1"/>
</dbReference>
<evidence type="ECO:0000256" key="7">
    <source>
        <dbReference type="ARBA" id="ARBA00022833"/>
    </source>
</evidence>
<dbReference type="AlphaFoldDB" id="A0A1F5RG79"/>
<evidence type="ECO:0000256" key="10">
    <source>
        <dbReference type="ARBA" id="ARBA00022917"/>
    </source>
</evidence>
<dbReference type="FunFam" id="3.40.50.800:FF:000001">
    <property type="entry name" value="Threonine--tRNA ligase"/>
    <property type="match status" value="1"/>
</dbReference>